<accession>A0A2P5HXG3</accession>
<sequence>MATCVNDPFLDTVAAPISRGHQVTLPPSKTDEPTKLQDSKMKVMRKGPVLPKINKHFGQKYKIYYQGSSNSISLRLLAPNPAPSVKFESQKTQGANTQAPHAELSAPVAGDGTGDEAAAGRLGSRR</sequence>
<dbReference type="InParanoid" id="A0A2P5HXG3"/>
<dbReference type="EMBL" id="MAVT02000556">
    <property type="protein sequence ID" value="POS74936.1"/>
    <property type="molecule type" value="Genomic_DNA"/>
</dbReference>
<dbReference type="AlphaFoldDB" id="A0A2P5HXG3"/>
<organism evidence="2 3">
    <name type="scientific">Diaporthe helianthi</name>
    <dbReference type="NCBI Taxonomy" id="158607"/>
    <lineage>
        <taxon>Eukaryota</taxon>
        <taxon>Fungi</taxon>
        <taxon>Dikarya</taxon>
        <taxon>Ascomycota</taxon>
        <taxon>Pezizomycotina</taxon>
        <taxon>Sordariomycetes</taxon>
        <taxon>Sordariomycetidae</taxon>
        <taxon>Diaporthales</taxon>
        <taxon>Diaporthaceae</taxon>
        <taxon>Diaporthe</taxon>
    </lineage>
</organism>
<gene>
    <name evidence="2" type="ORF">DHEL01_v206672</name>
</gene>
<keyword evidence="3" id="KW-1185">Reference proteome</keyword>
<comment type="caution">
    <text evidence="2">The sequence shown here is derived from an EMBL/GenBank/DDBJ whole genome shotgun (WGS) entry which is preliminary data.</text>
</comment>
<feature type="compositionally biased region" description="Polar residues" evidence="1">
    <location>
        <begin position="90"/>
        <end position="99"/>
    </location>
</feature>
<feature type="region of interest" description="Disordered" evidence="1">
    <location>
        <begin position="82"/>
        <end position="126"/>
    </location>
</feature>
<reference evidence="2" key="1">
    <citation type="submission" date="2017-09" db="EMBL/GenBank/DDBJ databases">
        <title>Polyketide synthases of a Diaporthe helianthi virulent isolate.</title>
        <authorList>
            <person name="Baroncelli R."/>
        </authorList>
    </citation>
    <scope>NUCLEOTIDE SEQUENCE [LARGE SCALE GENOMIC DNA]</scope>
    <source>
        <strain evidence="2">7/96</strain>
    </source>
</reference>
<evidence type="ECO:0000313" key="3">
    <source>
        <dbReference type="Proteomes" id="UP000094444"/>
    </source>
</evidence>
<dbReference type="Proteomes" id="UP000094444">
    <property type="component" value="Unassembled WGS sequence"/>
</dbReference>
<evidence type="ECO:0000256" key="1">
    <source>
        <dbReference type="SAM" id="MobiDB-lite"/>
    </source>
</evidence>
<feature type="region of interest" description="Disordered" evidence="1">
    <location>
        <begin position="20"/>
        <end position="40"/>
    </location>
</feature>
<name>A0A2P5HXG3_DIAHE</name>
<feature type="compositionally biased region" description="Basic and acidic residues" evidence="1">
    <location>
        <begin position="29"/>
        <end position="40"/>
    </location>
</feature>
<proteinExistence type="predicted"/>
<evidence type="ECO:0000313" key="2">
    <source>
        <dbReference type="EMBL" id="POS74936.1"/>
    </source>
</evidence>
<protein>
    <submittedName>
        <fullName evidence="2">Uncharacterized protein</fullName>
    </submittedName>
</protein>